<sequence>MKKHNFNAGPCVLPREAVESAIEAIRDFDNTGIGILEISHRTPGWERIMKETADLWRELLNIPDNYKVLFLGGGASTQFFHVPANLLNKKAAYLQTGVWAKKAAKEAKFYGDVEIVASSEDKNYSYVPKGYTIPTDVDYFHITTNNTIYGTEIHEDIDSPVTLIADMSSDILSRPVDVSKYGIIYGGAQKNVGPAGVTFVIVREDLLGKVDRKLQTMVDYRTHIGDAEKDRSMFNTPPVFSIFVMHETLKWVKNLGGLEAMHKLNKEKAELLYNEIDRNKMFVGTAAKEDRSLMNVCFVMAEEHKDKEAAFMDFAKAAGMVGIKGHRSVGGFRASIYNACPRESVEALVKCMQDFEKQF</sequence>
<comment type="pathway">
    <text evidence="2 12 13">Amino-acid biosynthesis; L-serine biosynthesis; L-serine from 3-phospho-D-glycerate: step 2/3.</text>
</comment>
<evidence type="ECO:0000313" key="16">
    <source>
        <dbReference type="Proteomes" id="UP000030125"/>
    </source>
</evidence>
<dbReference type="NCBIfam" id="NF003764">
    <property type="entry name" value="PRK05355.1"/>
    <property type="match status" value="1"/>
</dbReference>
<dbReference type="PANTHER" id="PTHR43247:SF1">
    <property type="entry name" value="PHOSPHOSERINE AMINOTRANSFERASE"/>
    <property type="match status" value="1"/>
</dbReference>
<dbReference type="PROSITE" id="PS00595">
    <property type="entry name" value="AA_TRANSFER_CLASS_5"/>
    <property type="match status" value="1"/>
</dbReference>
<dbReference type="Gene3D" id="3.40.640.10">
    <property type="entry name" value="Type I PLP-dependent aspartate aminotransferase-like (Major domain)"/>
    <property type="match status" value="1"/>
</dbReference>
<evidence type="ECO:0000256" key="1">
    <source>
        <dbReference type="ARBA" id="ARBA00004915"/>
    </source>
</evidence>
<evidence type="ECO:0000256" key="11">
    <source>
        <dbReference type="ARBA" id="ARBA00049007"/>
    </source>
</evidence>
<dbReference type="InterPro" id="IPR015422">
    <property type="entry name" value="PyrdxlP-dep_Trfase_small"/>
</dbReference>
<dbReference type="OrthoDB" id="9809412at2"/>
<comment type="similarity">
    <text evidence="3 12">Belongs to the class-V pyridoxal-phosphate-dependent aminotransferase family. SerC subfamily.</text>
</comment>
<dbReference type="RefSeq" id="WP_036851068.1">
    <property type="nucleotide sequence ID" value="NZ_JQJD01000018.1"/>
</dbReference>
<dbReference type="UniPathway" id="UPA00135">
    <property type="reaction ID" value="UER00197"/>
</dbReference>
<dbReference type="GO" id="GO:0006564">
    <property type="term" value="P:L-serine biosynthetic process"/>
    <property type="evidence" value="ECO:0007669"/>
    <property type="project" value="UniProtKB-UniRule"/>
</dbReference>
<dbReference type="InterPro" id="IPR000192">
    <property type="entry name" value="Aminotrans_V_dom"/>
</dbReference>
<dbReference type="GO" id="GO:0030170">
    <property type="term" value="F:pyridoxal phosphate binding"/>
    <property type="evidence" value="ECO:0007669"/>
    <property type="project" value="UniProtKB-UniRule"/>
</dbReference>
<comment type="catalytic activity">
    <reaction evidence="10 12">
        <text>4-(phosphooxy)-L-threonine + 2-oxoglutarate = (R)-3-hydroxy-2-oxo-4-phosphooxybutanoate + L-glutamate</text>
        <dbReference type="Rhea" id="RHEA:16573"/>
        <dbReference type="ChEBI" id="CHEBI:16810"/>
        <dbReference type="ChEBI" id="CHEBI:29985"/>
        <dbReference type="ChEBI" id="CHEBI:58452"/>
        <dbReference type="ChEBI" id="CHEBI:58538"/>
        <dbReference type="EC" id="2.6.1.52"/>
    </reaction>
</comment>
<organism evidence="15 16">
    <name type="scientific">Porphyromonas cangingivalis</name>
    <dbReference type="NCBI Taxonomy" id="36874"/>
    <lineage>
        <taxon>Bacteria</taxon>
        <taxon>Pseudomonadati</taxon>
        <taxon>Bacteroidota</taxon>
        <taxon>Bacteroidia</taxon>
        <taxon>Bacteroidales</taxon>
        <taxon>Porphyromonadaceae</taxon>
        <taxon>Porphyromonas</taxon>
    </lineage>
</organism>
<proteinExistence type="inferred from homology"/>
<feature type="binding site" evidence="12">
    <location>
        <position position="99"/>
    </location>
    <ligand>
        <name>pyridoxal 5'-phosphate</name>
        <dbReference type="ChEBI" id="CHEBI:597326"/>
    </ligand>
</feature>
<keyword evidence="7 12" id="KW-0663">Pyridoxal phosphate</keyword>
<protein>
    <recommendedName>
        <fullName evidence="12">Phosphoserine aminotransferase</fullName>
        <ecNumber evidence="12">2.6.1.52</ecNumber>
    </recommendedName>
    <alternativeName>
        <fullName evidence="12">Phosphohydroxythreonine aminotransferase</fullName>
        <shortName evidence="12">PSAT</shortName>
    </alternativeName>
</protein>
<dbReference type="InterPro" id="IPR015424">
    <property type="entry name" value="PyrdxlP-dep_Trfase"/>
</dbReference>
<dbReference type="InterPro" id="IPR020578">
    <property type="entry name" value="Aminotrans_V_PyrdxlP_BS"/>
</dbReference>
<dbReference type="EC" id="2.6.1.52" evidence="12"/>
<evidence type="ECO:0000259" key="14">
    <source>
        <dbReference type="Pfam" id="PF00266"/>
    </source>
</evidence>
<dbReference type="InterPro" id="IPR022278">
    <property type="entry name" value="Pser_aminoTfrase"/>
</dbReference>
<keyword evidence="16" id="KW-1185">Reference proteome</keyword>
<dbReference type="NCBIfam" id="TIGR01364">
    <property type="entry name" value="serC_1"/>
    <property type="match status" value="1"/>
</dbReference>
<dbReference type="PIRSF" id="PIRSF000525">
    <property type="entry name" value="SerC"/>
    <property type="match status" value="1"/>
</dbReference>
<feature type="binding site" evidence="12">
    <location>
        <begin position="235"/>
        <end position="236"/>
    </location>
    <ligand>
        <name>pyridoxal 5'-phosphate</name>
        <dbReference type="ChEBI" id="CHEBI:597326"/>
    </ligand>
</feature>
<evidence type="ECO:0000256" key="2">
    <source>
        <dbReference type="ARBA" id="ARBA00005099"/>
    </source>
</evidence>
<evidence type="ECO:0000256" key="12">
    <source>
        <dbReference type="HAMAP-Rule" id="MF_00160"/>
    </source>
</evidence>
<evidence type="ECO:0000256" key="3">
    <source>
        <dbReference type="ARBA" id="ARBA00006904"/>
    </source>
</evidence>
<evidence type="ECO:0000256" key="7">
    <source>
        <dbReference type="ARBA" id="ARBA00022898"/>
    </source>
</evidence>
<dbReference type="UniPathway" id="UPA00244">
    <property type="reaction ID" value="UER00311"/>
</dbReference>
<dbReference type="Pfam" id="PF00266">
    <property type="entry name" value="Aminotran_5"/>
    <property type="match status" value="1"/>
</dbReference>
<evidence type="ECO:0000313" key="15">
    <source>
        <dbReference type="EMBL" id="KGN81915.1"/>
    </source>
</evidence>
<comment type="cofactor">
    <cofactor evidence="12">
        <name>pyridoxal 5'-phosphate</name>
        <dbReference type="ChEBI" id="CHEBI:597326"/>
    </cofactor>
    <text evidence="12">Binds 1 pyridoxal phosphate per subunit.</text>
</comment>
<keyword evidence="12" id="KW-0963">Cytoplasm</keyword>
<feature type="binding site" evidence="12">
    <location>
        <position position="41"/>
    </location>
    <ligand>
        <name>L-glutamate</name>
        <dbReference type="ChEBI" id="CHEBI:29985"/>
    </ligand>
</feature>
<feature type="binding site" evidence="12">
    <location>
        <begin position="75"/>
        <end position="76"/>
    </location>
    <ligand>
        <name>pyridoxal 5'-phosphate</name>
        <dbReference type="ChEBI" id="CHEBI:597326"/>
    </ligand>
</feature>
<dbReference type="InterPro" id="IPR015421">
    <property type="entry name" value="PyrdxlP-dep_Trfase_major"/>
</dbReference>
<feature type="modified residue" description="N6-(pyridoxal phosphate)lysine" evidence="12">
    <location>
        <position position="190"/>
    </location>
</feature>
<evidence type="ECO:0000256" key="5">
    <source>
        <dbReference type="ARBA" id="ARBA00022605"/>
    </source>
</evidence>
<gene>
    <name evidence="12" type="primary">serC</name>
    <name evidence="15" type="ORF">HQ35_03390</name>
</gene>
<dbReference type="EMBL" id="JQJD01000018">
    <property type="protein sequence ID" value="KGN81915.1"/>
    <property type="molecule type" value="Genomic_DNA"/>
</dbReference>
<feature type="domain" description="Aminotransferase class V" evidence="14">
    <location>
        <begin position="5"/>
        <end position="348"/>
    </location>
</feature>
<dbReference type="Proteomes" id="UP000030125">
    <property type="component" value="Unassembled WGS sequence"/>
</dbReference>
<dbReference type="FunFam" id="3.90.1150.10:FF:000006">
    <property type="entry name" value="Phosphoserine aminotransferase"/>
    <property type="match status" value="1"/>
</dbReference>
<keyword evidence="5 12" id="KW-0028">Amino-acid biosynthesis</keyword>
<dbReference type="eggNOG" id="COG1932">
    <property type="taxonomic scope" value="Bacteria"/>
</dbReference>
<feature type="binding site" evidence="12">
    <location>
        <position position="166"/>
    </location>
    <ligand>
        <name>pyridoxal 5'-phosphate</name>
        <dbReference type="ChEBI" id="CHEBI:597326"/>
    </ligand>
</feature>
<feature type="binding site" evidence="12">
    <location>
        <position position="189"/>
    </location>
    <ligand>
        <name>pyridoxal 5'-phosphate</name>
        <dbReference type="ChEBI" id="CHEBI:597326"/>
    </ligand>
</feature>
<dbReference type="FunFam" id="3.40.640.10:FF:000010">
    <property type="entry name" value="Phosphoserine aminotransferase"/>
    <property type="match status" value="1"/>
</dbReference>
<evidence type="ECO:0000256" key="10">
    <source>
        <dbReference type="ARBA" id="ARBA00047630"/>
    </source>
</evidence>
<dbReference type="PANTHER" id="PTHR43247">
    <property type="entry name" value="PHOSPHOSERINE AMINOTRANSFERASE"/>
    <property type="match status" value="1"/>
</dbReference>
<keyword evidence="9 12" id="KW-0718">Serine biosynthesis</keyword>
<dbReference type="GO" id="GO:0008615">
    <property type="term" value="P:pyridoxine biosynthetic process"/>
    <property type="evidence" value="ECO:0007669"/>
    <property type="project" value="UniProtKB-UniRule"/>
</dbReference>
<dbReference type="GO" id="GO:0004648">
    <property type="term" value="F:O-phospho-L-serine:2-oxoglutarate aminotransferase activity"/>
    <property type="evidence" value="ECO:0007669"/>
    <property type="project" value="UniProtKB-UniRule"/>
</dbReference>
<comment type="function">
    <text evidence="12">Catalyzes the reversible conversion of 3-phosphohydroxypyruvate to phosphoserine and of 3-hydroxy-2-oxo-4-phosphonooxybutanoate to phosphohydroxythreonine.</text>
</comment>
<comment type="caution">
    <text evidence="12">Lacks conserved residue(s) required for the propagation of feature annotation.</text>
</comment>
<keyword evidence="4 12" id="KW-0032">Aminotransferase</keyword>
<keyword evidence="6 12" id="KW-0808">Transferase</keyword>
<keyword evidence="8 12" id="KW-0664">Pyridoxine biosynthesis</keyword>
<comment type="subunit">
    <text evidence="12">Homodimer.</text>
</comment>
<accession>A0A0A2EWP4</accession>
<reference evidence="15 16" key="1">
    <citation type="submission" date="2014-08" db="EMBL/GenBank/DDBJ databases">
        <title>Porphyromonas cangingivalis strain:COT-109_OH1386 Genome sequencing.</title>
        <authorList>
            <person name="Wallis C."/>
            <person name="Deusch O."/>
            <person name="O'Flynn C."/>
            <person name="Davis I."/>
            <person name="Jospin G."/>
            <person name="Darling A.E."/>
            <person name="Coil D.A."/>
            <person name="Alexiev A."/>
            <person name="Horsfall A."/>
            <person name="Kirkwood N."/>
            <person name="Harris S."/>
            <person name="Eisen J.A."/>
        </authorList>
    </citation>
    <scope>NUCLEOTIDE SEQUENCE [LARGE SCALE GENOMIC DNA]</scope>
    <source>
        <strain evidence="16">COT-109 OH1386</strain>
    </source>
</reference>
<comment type="caution">
    <text evidence="15">The sequence shown here is derived from an EMBL/GenBank/DDBJ whole genome shotgun (WGS) entry which is preliminary data.</text>
</comment>
<evidence type="ECO:0000256" key="9">
    <source>
        <dbReference type="ARBA" id="ARBA00023299"/>
    </source>
</evidence>
<feature type="binding site" evidence="12">
    <location>
        <position position="147"/>
    </location>
    <ligand>
        <name>pyridoxal 5'-phosphate</name>
        <dbReference type="ChEBI" id="CHEBI:597326"/>
    </ligand>
</feature>
<comment type="catalytic activity">
    <reaction evidence="11 12 13">
        <text>O-phospho-L-serine + 2-oxoglutarate = 3-phosphooxypyruvate + L-glutamate</text>
        <dbReference type="Rhea" id="RHEA:14329"/>
        <dbReference type="ChEBI" id="CHEBI:16810"/>
        <dbReference type="ChEBI" id="CHEBI:18110"/>
        <dbReference type="ChEBI" id="CHEBI:29985"/>
        <dbReference type="ChEBI" id="CHEBI:57524"/>
        <dbReference type="EC" id="2.6.1.52"/>
    </reaction>
</comment>
<dbReference type="SUPFAM" id="SSF53383">
    <property type="entry name" value="PLP-dependent transferases"/>
    <property type="match status" value="1"/>
</dbReference>
<dbReference type="HAMAP" id="MF_00160">
    <property type="entry name" value="SerC_aminotrans_5"/>
    <property type="match status" value="1"/>
</dbReference>
<dbReference type="GO" id="GO:0005737">
    <property type="term" value="C:cytoplasm"/>
    <property type="evidence" value="ECO:0007669"/>
    <property type="project" value="UniProtKB-SubCell"/>
</dbReference>
<dbReference type="AlphaFoldDB" id="A0A0A2EWP4"/>
<evidence type="ECO:0000256" key="4">
    <source>
        <dbReference type="ARBA" id="ARBA00022576"/>
    </source>
</evidence>
<dbReference type="STRING" id="36874.HQ34_09630"/>
<evidence type="ECO:0000256" key="8">
    <source>
        <dbReference type="ARBA" id="ARBA00023096"/>
    </source>
</evidence>
<name>A0A0A2EWP4_PORCN</name>
<evidence type="ECO:0000256" key="13">
    <source>
        <dbReference type="RuleBase" id="RU004505"/>
    </source>
</evidence>
<evidence type="ECO:0000256" key="6">
    <source>
        <dbReference type="ARBA" id="ARBA00022679"/>
    </source>
</evidence>
<comment type="subcellular location">
    <subcellularLocation>
        <location evidence="12">Cytoplasm</location>
    </subcellularLocation>
</comment>
<comment type="pathway">
    <text evidence="1 12">Cofactor biosynthesis; pyridoxine 5'-phosphate biosynthesis; pyridoxine 5'-phosphate from D-erythrose 4-phosphate: step 3/5.</text>
</comment>
<dbReference type="Gene3D" id="3.90.1150.10">
    <property type="entry name" value="Aspartate Aminotransferase, domain 1"/>
    <property type="match status" value="1"/>
</dbReference>